<comment type="caution">
    <text evidence="6">Lacks conserved residue(s) required for the propagation of feature annotation.</text>
</comment>
<evidence type="ECO:0000313" key="10">
    <source>
        <dbReference type="Proteomes" id="UP000824180"/>
    </source>
</evidence>
<feature type="compositionally biased region" description="Basic residues" evidence="7">
    <location>
        <begin position="54"/>
        <end position="68"/>
    </location>
</feature>
<dbReference type="InterPro" id="IPR015946">
    <property type="entry name" value="KH_dom-like_a/b"/>
</dbReference>
<dbReference type="InterPro" id="IPR038008">
    <property type="entry name" value="Jag_KH"/>
</dbReference>
<evidence type="ECO:0000256" key="5">
    <source>
        <dbReference type="ARBA" id="ARBA00023316"/>
    </source>
</evidence>
<feature type="compositionally biased region" description="Basic residues" evidence="7">
    <location>
        <begin position="78"/>
        <end position="92"/>
    </location>
</feature>
<dbReference type="InterPro" id="IPR034079">
    <property type="entry name" value="R3H_KhpB"/>
</dbReference>
<dbReference type="EMBL" id="JAHLFK010000068">
    <property type="protein sequence ID" value="MBU3830499.1"/>
    <property type="molecule type" value="Genomic_DNA"/>
</dbReference>
<protein>
    <recommendedName>
        <fullName evidence="6">RNA-binding protein KhpB</fullName>
    </recommendedName>
    <alternativeName>
        <fullName evidence="6">RNA-binding protein EloR</fullName>
    </alternativeName>
</protein>
<comment type="subunit">
    <text evidence="6">Forms a complex with KhpA.</text>
</comment>
<keyword evidence="2 6" id="KW-0694">RNA-binding</keyword>
<accession>A0A9E2KUX0</accession>
<dbReference type="SMART" id="SM00393">
    <property type="entry name" value="R3H"/>
    <property type="match status" value="1"/>
</dbReference>
<evidence type="ECO:0000256" key="7">
    <source>
        <dbReference type="SAM" id="MobiDB-lite"/>
    </source>
</evidence>
<feature type="region of interest" description="Disordered" evidence="7">
    <location>
        <begin position="53"/>
        <end position="114"/>
    </location>
</feature>
<evidence type="ECO:0000256" key="6">
    <source>
        <dbReference type="HAMAP-Rule" id="MF_00867"/>
    </source>
</evidence>
<dbReference type="GO" id="GO:0009252">
    <property type="term" value="P:peptidoglycan biosynthetic process"/>
    <property type="evidence" value="ECO:0007669"/>
    <property type="project" value="UniProtKB-UniRule"/>
</dbReference>
<keyword evidence="3 6" id="KW-0133">Cell shape</keyword>
<dbReference type="GO" id="GO:0005737">
    <property type="term" value="C:cytoplasm"/>
    <property type="evidence" value="ECO:0007669"/>
    <property type="project" value="UniProtKB-SubCell"/>
</dbReference>
<evidence type="ECO:0000313" key="9">
    <source>
        <dbReference type="EMBL" id="MBU3830499.1"/>
    </source>
</evidence>
<name>A0A9E2KUX0_9LACO</name>
<evidence type="ECO:0000256" key="4">
    <source>
        <dbReference type="ARBA" id="ARBA00023186"/>
    </source>
</evidence>
<dbReference type="InterPro" id="IPR039247">
    <property type="entry name" value="KhpB"/>
</dbReference>
<feature type="compositionally biased region" description="Basic and acidic residues" evidence="7">
    <location>
        <begin position="103"/>
        <end position="114"/>
    </location>
</feature>
<dbReference type="CDD" id="cd02644">
    <property type="entry name" value="R3H_jag"/>
    <property type="match status" value="1"/>
</dbReference>
<evidence type="ECO:0000256" key="2">
    <source>
        <dbReference type="ARBA" id="ARBA00022884"/>
    </source>
</evidence>
<feature type="domain" description="R3H" evidence="8">
    <location>
        <begin position="200"/>
        <end position="266"/>
    </location>
</feature>
<comment type="function">
    <text evidence="6">A probable RNA chaperone. Forms a complex with KhpA which binds to cellular RNA and controls its expression. Plays a role in peptidoglycan (PG) homeostasis and cell length regulation.</text>
</comment>
<comment type="caution">
    <text evidence="9">The sequence shown here is derived from an EMBL/GenBank/DDBJ whole genome shotgun (WGS) entry which is preliminary data.</text>
</comment>
<dbReference type="InterPro" id="IPR001374">
    <property type="entry name" value="R3H_dom"/>
</dbReference>
<evidence type="ECO:0000256" key="1">
    <source>
        <dbReference type="ARBA" id="ARBA00022490"/>
    </source>
</evidence>
<dbReference type="InterPro" id="IPR032782">
    <property type="entry name" value="KhpB_N"/>
</dbReference>
<dbReference type="NCBIfam" id="NF041568">
    <property type="entry name" value="Jag_EloR"/>
    <property type="match status" value="1"/>
</dbReference>
<dbReference type="HAMAP" id="MF_00867">
    <property type="entry name" value="KhpB"/>
    <property type="match status" value="1"/>
</dbReference>
<dbReference type="CDD" id="cd02414">
    <property type="entry name" value="KH-II_Jag"/>
    <property type="match status" value="1"/>
</dbReference>
<dbReference type="SMART" id="SM01245">
    <property type="entry name" value="Jag_N"/>
    <property type="match status" value="1"/>
</dbReference>
<keyword evidence="5 6" id="KW-0961">Cell wall biogenesis/degradation</keyword>
<dbReference type="PANTHER" id="PTHR35800">
    <property type="entry name" value="PROTEIN JAG"/>
    <property type="match status" value="1"/>
</dbReference>
<organism evidence="9 10">
    <name type="scientific">Candidatus Limosilactobacillus merdavium</name>
    <dbReference type="NCBI Taxonomy" id="2838651"/>
    <lineage>
        <taxon>Bacteria</taxon>
        <taxon>Bacillati</taxon>
        <taxon>Bacillota</taxon>
        <taxon>Bacilli</taxon>
        <taxon>Lactobacillales</taxon>
        <taxon>Lactobacillaceae</taxon>
        <taxon>Limosilactobacillus</taxon>
    </lineage>
</organism>
<comment type="similarity">
    <text evidence="6">Belongs to the KhpB RNA-binding protein family.</text>
</comment>
<dbReference type="Gene3D" id="3.30.30.80">
    <property type="entry name" value="probable RNA-binding protein from clostridium symbiosum atcc 14940"/>
    <property type="match status" value="1"/>
</dbReference>
<keyword evidence="4 6" id="KW-0143">Chaperone</keyword>
<keyword evidence="1 6" id="KW-0963">Cytoplasm</keyword>
<dbReference type="GO" id="GO:0071555">
    <property type="term" value="P:cell wall organization"/>
    <property type="evidence" value="ECO:0007669"/>
    <property type="project" value="UniProtKB-KW"/>
</dbReference>
<dbReference type="Pfam" id="PF01424">
    <property type="entry name" value="R3H"/>
    <property type="match status" value="1"/>
</dbReference>
<comment type="domain">
    <text evidence="6">Has an N-terminal Jag-N domain and 2 RNA-binding domains (KH and R3H).</text>
</comment>
<dbReference type="Pfam" id="PF14804">
    <property type="entry name" value="Jag_N"/>
    <property type="match status" value="1"/>
</dbReference>
<dbReference type="SUPFAM" id="SSF82708">
    <property type="entry name" value="R3H domain"/>
    <property type="match status" value="1"/>
</dbReference>
<dbReference type="PANTHER" id="PTHR35800:SF1">
    <property type="entry name" value="RNA-BINDING PROTEIN KHPB"/>
    <property type="match status" value="1"/>
</dbReference>
<evidence type="ECO:0000256" key="3">
    <source>
        <dbReference type="ARBA" id="ARBA00022960"/>
    </source>
</evidence>
<comment type="subcellular location">
    <subcellularLocation>
        <location evidence="6">Cytoplasm</location>
    </subcellularLocation>
</comment>
<dbReference type="Pfam" id="PF13083">
    <property type="entry name" value="KH_KhpA-B"/>
    <property type="match status" value="1"/>
</dbReference>
<reference evidence="9" key="1">
    <citation type="journal article" date="2021" name="PeerJ">
        <title>Extensive microbial diversity within the chicken gut microbiome revealed by metagenomics and culture.</title>
        <authorList>
            <person name="Gilroy R."/>
            <person name="Ravi A."/>
            <person name="Getino M."/>
            <person name="Pursley I."/>
            <person name="Horton D.L."/>
            <person name="Alikhan N.F."/>
            <person name="Baker D."/>
            <person name="Gharbi K."/>
            <person name="Hall N."/>
            <person name="Watson M."/>
            <person name="Adriaenssens E.M."/>
            <person name="Foster-Nyarko E."/>
            <person name="Jarju S."/>
            <person name="Secka A."/>
            <person name="Antonio M."/>
            <person name="Oren A."/>
            <person name="Chaudhuri R.R."/>
            <person name="La Ragione R."/>
            <person name="Hildebrand F."/>
            <person name="Pallen M.J."/>
        </authorList>
    </citation>
    <scope>NUCLEOTIDE SEQUENCE</scope>
    <source>
        <strain evidence="9">876</strain>
    </source>
</reference>
<dbReference type="AlphaFoldDB" id="A0A9E2KUX0"/>
<evidence type="ECO:0000259" key="8">
    <source>
        <dbReference type="PROSITE" id="PS51061"/>
    </source>
</evidence>
<gene>
    <name evidence="6" type="primary">khpB</name>
    <name evidence="6" type="synonym">eloR</name>
    <name evidence="9" type="ORF">H9843_06380</name>
</gene>
<dbReference type="Proteomes" id="UP000824180">
    <property type="component" value="Unassembled WGS sequence"/>
</dbReference>
<proteinExistence type="inferred from homology"/>
<dbReference type="GO" id="GO:0003723">
    <property type="term" value="F:RNA binding"/>
    <property type="evidence" value="ECO:0007669"/>
    <property type="project" value="UniProtKB-UniRule"/>
</dbReference>
<sequence>MGRYTGETVESAVASASKELGVMTDQLTVKVIQQPRHGFLGIGRREAIVEIKVKKAPKKNVKKTTKNKTTREQPKEKRQGKRQGKRQTKPRHNSASDQEVDPAEMKRRHEQNVKRVEKASQELAAYLKDVFAKLGIPVNPVVSDVRAHEVSIDLQSEQSGKIIGHHGRRINAMEQLSNAFMNYHGAEKAMVILDTANYRQRREESLHQLAERSVMEVVSTGQAVFLDPMPARERKQLHQELQDNTHVKTYSHGREPYRSIVIAPKN</sequence>
<dbReference type="GO" id="GO:0008360">
    <property type="term" value="P:regulation of cell shape"/>
    <property type="evidence" value="ECO:0007669"/>
    <property type="project" value="UniProtKB-KW"/>
</dbReference>
<dbReference type="InterPro" id="IPR036867">
    <property type="entry name" value="R3H_dom_sf"/>
</dbReference>
<reference evidence="9" key="2">
    <citation type="submission" date="2021-04" db="EMBL/GenBank/DDBJ databases">
        <authorList>
            <person name="Gilroy R."/>
        </authorList>
    </citation>
    <scope>NUCLEOTIDE SEQUENCE</scope>
    <source>
        <strain evidence="9">876</strain>
    </source>
</reference>
<dbReference type="Gene3D" id="3.30.300.20">
    <property type="match status" value="1"/>
</dbReference>
<dbReference type="PROSITE" id="PS51061">
    <property type="entry name" value="R3H"/>
    <property type="match status" value="1"/>
</dbReference>
<dbReference type="Gene3D" id="3.30.1370.50">
    <property type="entry name" value="R3H-like domain"/>
    <property type="match status" value="1"/>
</dbReference>
<dbReference type="InterPro" id="IPR038247">
    <property type="entry name" value="Jag_N_dom_sf"/>
</dbReference>